<organism evidence="1 2">
    <name type="scientific">Coleofasciculus chthonoplastes PCC 7420</name>
    <dbReference type="NCBI Taxonomy" id="118168"/>
    <lineage>
        <taxon>Bacteria</taxon>
        <taxon>Bacillati</taxon>
        <taxon>Cyanobacteriota</taxon>
        <taxon>Cyanophyceae</taxon>
        <taxon>Coleofasciculales</taxon>
        <taxon>Coleofasciculaceae</taxon>
        <taxon>Coleofasciculus</taxon>
    </lineage>
</organism>
<sequence>MLTFIPFLWKIISGNYFICAEQNSVPNVYYYVRLNIYTIEGF</sequence>
<gene>
    <name evidence="1" type="ORF">MC7420_1876</name>
</gene>
<reference evidence="1 2" key="1">
    <citation type="submission" date="2008-07" db="EMBL/GenBank/DDBJ databases">
        <authorList>
            <person name="Tandeau de Marsac N."/>
            <person name="Ferriera S."/>
            <person name="Johnson J."/>
            <person name="Kravitz S."/>
            <person name="Beeson K."/>
            <person name="Sutton G."/>
            <person name="Rogers Y.-H."/>
            <person name="Friedman R."/>
            <person name="Frazier M."/>
            <person name="Venter J.C."/>
        </authorList>
    </citation>
    <scope>NUCLEOTIDE SEQUENCE [LARGE SCALE GENOMIC DNA]</scope>
    <source>
        <strain evidence="1 2">PCC 7420</strain>
    </source>
</reference>
<evidence type="ECO:0000313" key="2">
    <source>
        <dbReference type="Proteomes" id="UP000003835"/>
    </source>
</evidence>
<protein>
    <submittedName>
        <fullName evidence="1">Uncharacterized protein</fullName>
    </submittedName>
</protein>
<evidence type="ECO:0000313" key="1">
    <source>
        <dbReference type="EMBL" id="EDX76873.1"/>
    </source>
</evidence>
<keyword evidence="2" id="KW-1185">Reference proteome</keyword>
<accession>B4VMM6</accession>
<dbReference type="Proteomes" id="UP000003835">
    <property type="component" value="Unassembled WGS sequence"/>
</dbReference>
<dbReference type="HOGENOM" id="CLU_3249976_0_0_3"/>
<dbReference type="AlphaFoldDB" id="B4VMM6"/>
<proteinExistence type="predicted"/>
<dbReference type="EMBL" id="DS989845">
    <property type="protein sequence ID" value="EDX76873.1"/>
    <property type="molecule type" value="Genomic_DNA"/>
</dbReference>
<name>B4VMM6_9CYAN</name>